<comment type="caution">
    <text evidence="1">The sequence shown here is derived from an EMBL/GenBank/DDBJ whole genome shotgun (WGS) entry which is preliminary data.</text>
</comment>
<organism evidence="1 2">
    <name type="scientific">Eretmocerus hayati</name>
    <dbReference type="NCBI Taxonomy" id="131215"/>
    <lineage>
        <taxon>Eukaryota</taxon>
        <taxon>Metazoa</taxon>
        <taxon>Ecdysozoa</taxon>
        <taxon>Arthropoda</taxon>
        <taxon>Hexapoda</taxon>
        <taxon>Insecta</taxon>
        <taxon>Pterygota</taxon>
        <taxon>Neoptera</taxon>
        <taxon>Endopterygota</taxon>
        <taxon>Hymenoptera</taxon>
        <taxon>Apocrita</taxon>
        <taxon>Proctotrupomorpha</taxon>
        <taxon>Chalcidoidea</taxon>
        <taxon>Aphelinidae</taxon>
        <taxon>Aphelininae</taxon>
        <taxon>Eretmocerus</taxon>
    </lineage>
</organism>
<proteinExistence type="predicted"/>
<dbReference type="EMBL" id="CM056744">
    <property type="protein sequence ID" value="KAJ8666912.1"/>
    <property type="molecule type" value="Genomic_DNA"/>
</dbReference>
<evidence type="ECO:0000313" key="2">
    <source>
        <dbReference type="Proteomes" id="UP001239111"/>
    </source>
</evidence>
<gene>
    <name evidence="1" type="ORF">QAD02_008574</name>
</gene>
<name>A0ACC2N987_9HYME</name>
<evidence type="ECO:0000313" key="1">
    <source>
        <dbReference type="EMBL" id="KAJ8666912.1"/>
    </source>
</evidence>
<reference evidence="1" key="1">
    <citation type="submission" date="2023-04" db="EMBL/GenBank/DDBJ databases">
        <title>A chromosome-level genome assembly of the parasitoid wasp Eretmocerus hayati.</title>
        <authorList>
            <person name="Zhong Y."/>
            <person name="Liu S."/>
            <person name="Liu Y."/>
        </authorList>
    </citation>
    <scope>NUCLEOTIDE SEQUENCE</scope>
    <source>
        <strain evidence="1">ZJU_SS_LIU_2023</strain>
    </source>
</reference>
<accession>A0ACC2N987</accession>
<protein>
    <submittedName>
        <fullName evidence="1">Uncharacterized protein</fullName>
    </submittedName>
</protein>
<dbReference type="Proteomes" id="UP001239111">
    <property type="component" value="Chromosome 4"/>
</dbReference>
<sequence>MQYSSDESDTSDLCDEDSVDDSDGEYEQSCFASSNLNIAADFSAKLFSSKCIPRSAVTGILRDTSDLFNSILNNLKSEIMQNMPKNKASGDCISKVDAIFETYRNPLKSFDSEQKCLKFFKKCDTYVPPESYVIGERRDFKKEDGEMKLVHVPVTIQFISISRVLKKFLELPGLFNRMMEYLKDRLNDKVFITNLVQGDLLKDLPLIGPDRIMIPLTIAFDEYEPNNPLGPHRGISKCGAMYVSIPCLPPEYQSKVENIFLLLLFNSLDRVVYSNKIVFTKAIEELNLLYTEGIILDLPSGPKRVVFKVTNLVGDNLGIHQILNITPPASVFIKQFNQQ</sequence>
<keyword evidence="2" id="KW-1185">Reference proteome</keyword>